<evidence type="ECO:0000313" key="1">
    <source>
        <dbReference type="EMBL" id="WDF70413.1"/>
    </source>
</evidence>
<name>A0ABY7WLE2_9SPHI</name>
<accession>A0ABY7WLE2</accession>
<reference evidence="1 2" key="1">
    <citation type="submission" date="2023-02" db="EMBL/GenBank/DDBJ databases">
        <title>Genome sequence of Sphingobacterium sp. KACC 22765.</title>
        <authorList>
            <person name="Kim S."/>
            <person name="Heo J."/>
            <person name="Kwon S.-W."/>
        </authorList>
    </citation>
    <scope>NUCLEOTIDE SEQUENCE [LARGE SCALE GENOMIC DNA]</scope>
    <source>
        <strain evidence="1 2">KACC 22765</strain>
    </source>
</reference>
<evidence type="ECO:0000313" key="2">
    <source>
        <dbReference type="Proteomes" id="UP001221558"/>
    </source>
</evidence>
<dbReference type="RefSeq" id="WP_274269122.1">
    <property type="nucleotide sequence ID" value="NZ_CP117880.1"/>
</dbReference>
<protein>
    <submittedName>
        <fullName evidence="1">Uncharacterized protein</fullName>
    </submittedName>
</protein>
<dbReference type="Proteomes" id="UP001221558">
    <property type="component" value="Chromosome"/>
</dbReference>
<dbReference type="EMBL" id="CP117880">
    <property type="protein sequence ID" value="WDF70413.1"/>
    <property type="molecule type" value="Genomic_DNA"/>
</dbReference>
<organism evidence="1 2">
    <name type="scientific">Sphingobacterium oryzagri</name>
    <dbReference type="NCBI Taxonomy" id="3025669"/>
    <lineage>
        <taxon>Bacteria</taxon>
        <taxon>Pseudomonadati</taxon>
        <taxon>Bacteroidota</taxon>
        <taxon>Sphingobacteriia</taxon>
        <taxon>Sphingobacteriales</taxon>
        <taxon>Sphingobacteriaceae</taxon>
        <taxon>Sphingobacterium</taxon>
    </lineage>
</organism>
<gene>
    <name evidence="1" type="ORF">PQ465_08555</name>
</gene>
<sequence>MAKYVSDIDPMQFDEFNYYIDNFELELISHYQDAQEQINIFETIIEGNILELEQREYLRLLATSNICREFFFVYSWLLATYTGRKRTEKYEQQIEALTAILALRPPNERYED</sequence>
<keyword evidence="2" id="KW-1185">Reference proteome</keyword>
<proteinExistence type="predicted"/>